<feature type="signal peptide" evidence="1">
    <location>
        <begin position="1"/>
        <end position="25"/>
    </location>
</feature>
<dbReference type="RefSeq" id="WP_142943117.1">
    <property type="nucleotide sequence ID" value="NZ_VIKR01000004.1"/>
</dbReference>
<dbReference type="GO" id="GO:0008168">
    <property type="term" value="F:methyltransferase activity"/>
    <property type="evidence" value="ECO:0007669"/>
    <property type="project" value="UniProtKB-KW"/>
</dbReference>
<gene>
    <name evidence="2" type="ORF">FLL45_16080</name>
</gene>
<keyword evidence="2" id="KW-0808">Transferase</keyword>
<dbReference type="GO" id="GO:0032259">
    <property type="term" value="P:methylation"/>
    <property type="evidence" value="ECO:0007669"/>
    <property type="project" value="UniProtKB-KW"/>
</dbReference>
<proteinExistence type="predicted"/>
<evidence type="ECO:0000256" key="1">
    <source>
        <dbReference type="SAM" id="SignalP"/>
    </source>
</evidence>
<dbReference type="Gene3D" id="3.40.50.150">
    <property type="entry name" value="Vaccinia Virus protein VP39"/>
    <property type="match status" value="1"/>
</dbReference>
<organism evidence="2 3">
    <name type="scientific">Aliikangiella marina</name>
    <dbReference type="NCBI Taxonomy" id="1712262"/>
    <lineage>
        <taxon>Bacteria</taxon>
        <taxon>Pseudomonadati</taxon>
        <taxon>Pseudomonadota</taxon>
        <taxon>Gammaproteobacteria</taxon>
        <taxon>Oceanospirillales</taxon>
        <taxon>Pleioneaceae</taxon>
        <taxon>Aliikangiella</taxon>
    </lineage>
</organism>
<evidence type="ECO:0000313" key="3">
    <source>
        <dbReference type="Proteomes" id="UP000317839"/>
    </source>
</evidence>
<keyword evidence="3" id="KW-1185">Reference proteome</keyword>
<dbReference type="EMBL" id="VIKR01000004">
    <property type="protein sequence ID" value="TQV72979.1"/>
    <property type="molecule type" value="Genomic_DNA"/>
</dbReference>
<dbReference type="OrthoDB" id="9801692at2"/>
<keyword evidence="1" id="KW-0732">Signal</keyword>
<dbReference type="InterPro" id="IPR016980">
    <property type="entry name" value="S-AdoMet-dep_MeTrfase_Alr7345"/>
</dbReference>
<dbReference type="PIRSF" id="PIRSF031679">
    <property type="entry name" value="Mtase_Alr7345_prd"/>
    <property type="match status" value="1"/>
</dbReference>
<feature type="chain" id="PRO_5022153435" evidence="1">
    <location>
        <begin position="26"/>
        <end position="275"/>
    </location>
</feature>
<dbReference type="SUPFAM" id="SSF53335">
    <property type="entry name" value="S-adenosyl-L-methionine-dependent methyltransferases"/>
    <property type="match status" value="1"/>
</dbReference>
<accession>A0A545T6Y1</accession>
<keyword evidence="2" id="KW-0489">Methyltransferase</keyword>
<name>A0A545T6Y1_9GAMM</name>
<reference evidence="2 3" key="1">
    <citation type="submission" date="2019-06" db="EMBL/GenBank/DDBJ databases">
        <title>Draft genome of Aliikangiella marina GYP-15.</title>
        <authorList>
            <person name="Wang G."/>
        </authorList>
    </citation>
    <scope>NUCLEOTIDE SEQUENCE [LARGE SCALE GENOMIC DNA]</scope>
    <source>
        <strain evidence="2 3">GYP-15</strain>
    </source>
</reference>
<dbReference type="InterPro" id="IPR029063">
    <property type="entry name" value="SAM-dependent_MTases_sf"/>
</dbReference>
<dbReference type="AlphaFoldDB" id="A0A545T6Y1"/>
<comment type="caution">
    <text evidence="2">The sequence shown here is derived from an EMBL/GenBank/DDBJ whole genome shotgun (WGS) entry which is preliminary data.</text>
</comment>
<protein>
    <submittedName>
        <fullName evidence="2">Class I SAM-dependent methyltransferase</fullName>
    </submittedName>
</protein>
<evidence type="ECO:0000313" key="2">
    <source>
        <dbReference type="EMBL" id="TQV72979.1"/>
    </source>
</evidence>
<sequence>MNKTIKKLIPLSVLFSALVSTSASAFETSKLEKVIKGEQRTAKYAERDQYRHPQQTLEFFGIKDDMTVVEISPGGGWYTEILAPYLRDNGTYIAAGFNPQSEVEYYSRNAKAFAEKLKSNPAVYDKTQVTIMEPPSMLDIAKAGSADMVVSFRNTHGWHRRGHSEAVYGAIFKALKPGGIFGVVQHRAGAKVPADTSGKLGYLKQADVIAIAEKAGFKLVATSEINANPKDTKDHPDGVWALPPGYRHGDKDKQKYMAIGESDRMTLKFVKPNKS</sequence>
<dbReference type="Proteomes" id="UP000317839">
    <property type="component" value="Unassembled WGS sequence"/>
</dbReference>